<dbReference type="InterPro" id="IPR050092">
    <property type="entry name" value="RNase_H"/>
</dbReference>
<evidence type="ECO:0000256" key="5">
    <source>
        <dbReference type="ARBA" id="ARBA00022723"/>
    </source>
</evidence>
<dbReference type="EC" id="3.1.26.4" evidence="9"/>
<keyword evidence="8 9" id="KW-0460">Magnesium</keyword>
<evidence type="ECO:0000256" key="1">
    <source>
        <dbReference type="ARBA" id="ARBA00000077"/>
    </source>
</evidence>
<dbReference type="Proteomes" id="UP000054495">
    <property type="component" value="Unassembled WGS sequence"/>
</dbReference>
<dbReference type="InterPro" id="IPR002156">
    <property type="entry name" value="RNaseH_domain"/>
</dbReference>
<dbReference type="InterPro" id="IPR011320">
    <property type="entry name" value="RNase_H1_N"/>
</dbReference>
<dbReference type="AlphaFoldDB" id="A0A0D6MAT6"/>
<comment type="function">
    <text evidence="9">Endonuclease that specifically degrades the RNA of RNA-DNA hybrids.</text>
</comment>
<evidence type="ECO:0000256" key="9">
    <source>
        <dbReference type="PIRNR" id="PIRNR036852"/>
    </source>
</evidence>
<dbReference type="InterPro" id="IPR036397">
    <property type="entry name" value="RNaseH_sf"/>
</dbReference>
<keyword evidence="13" id="KW-1185">Reference proteome</keyword>
<dbReference type="PIRSF" id="PIRSF036852">
    <property type="entry name" value="Ribonuclease_H1_euk"/>
    <property type="match status" value="1"/>
</dbReference>
<feature type="compositionally biased region" description="Low complexity" evidence="10">
    <location>
        <begin position="58"/>
        <end position="72"/>
    </location>
</feature>
<dbReference type="Gene3D" id="3.40.970.10">
    <property type="entry name" value="Ribonuclease H1, N-terminal domain"/>
    <property type="match status" value="1"/>
</dbReference>
<dbReference type="InterPro" id="IPR009027">
    <property type="entry name" value="Ribosomal_bL9/RNase_H1_N"/>
</dbReference>
<evidence type="ECO:0000256" key="2">
    <source>
        <dbReference type="ARBA" id="ARBA00001946"/>
    </source>
</evidence>
<comment type="cofactor">
    <cofactor evidence="2 9">
        <name>Mg(2+)</name>
        <dbReference type="ChEBI" id="CHEBI:18420"/>
    </cofactor>
</comment>
<evidence type="ECO:0000256" key="6">
    <source>
        <dbReference type="ARBA" id="ARBA00022759"/>
    </source>
</evidence>
<dbReference type="PANTHER" id="PTHR10642">
    <property type="entry name" value="RIBONUCLEASE H1"/>
    <property type="match status" value="1"/>
</dbReference>
<dbReference type="PANTHER" id="PTHR10642:SF26">
    <property type="entry name" value="RIBONUCLEASE H1"/>
    <property type="match status" value="1"/>
</dbReference>
<keyword evidence="5 9" id="KW-0479">Metal-binding</keyword>
<gene>
    <name evidence="12" type="ORF">ANCCEY_01150</name>
</gene>
<evidence type="ECO:0000256" key="3">
    <source>
        <dbReference type="ARBA" id="ARBA00005300"/>
    </source>
</evidence>
<dbReference type="InterPro" id="IPR017067">
    <property type="entry name" value="RNase_H1_euk"/>
</dbReference>
<evidence type="ECO:0000313" key="13">
    <source>
        <dbReference type="Proteomes" id="UP000054495"/>
    </source>
</evidence>
<evidence type="ECO:0000313" key="12">
    <source>
        <dbReference type="EMBL" id="EPB79776.1"/>
    </source>
</evidence>
<dbReference type="EMBL" id="KE124789">
    <property type="protein sequence ID" value="EPB79776.1"/>
    <property type="molecule type" value="Genomic_DNA"/>
</dbReference>
<sequence>MAKGGFYAVANGRNVGVYTTWDQCRAEVNGFPQARYKKFGTEREAQEFIANYQLGRRAASSSGPPTGASDSAQSSIVSRKRKGAVAISGADYVAPKRLKDCDQAIWKDAPVVYTDGACSGNGRKAAKAGYGVYWGSGHTDNTCGPVHGAATNNRGELLAVDVALKQAINKQMGCIIVRTDSQLLMKSMDTYMDTWKRNSWKTSTGGDVKNQDLLRSIDESSRRIHVKFEYVPGHSGDVGNDAADELARRGAQMYRSNGS</sequence>
<evidence type="ECO:0000256" key="8">
    <source>
        <dbReference type="ARBA" id="ARBA00022842"/>
    </source>
</evidence>
<protein>
    <recommendedName>
        <fullName evidence="9">Ribonuclease H1</fullName>
        <shortName evidence="9">RNase H1</shortName>
        <ecNumber evidence="9">3.1.26.4</ecNumber>
    </recommendedName>
</protein>
<proteinExistence type="inferred from homology"/>
<keyword evidence="6 9" id="KW-0255">Endonuclease</keyword>
<keyword evidence="7 9" id="KW-0378">Hydrolase</keyword>
<evidence type="ECO:0000259" key="11">
    <source>
        <dbReference type="PROSITE" id="PS50879"/>
    </source>
</evidence>
<dbReference type="InterPro" id="IPR037056">
    <property type="entry name" value="RNase_H1_N_sf"/>
</dbReference>
<dbReference type="Pfam" id="PF01693">
    <property type="entry name" value="Cauli_VI"/>
    <property type="match status" value="1"/>
</dbReference>
<comment type="similarity">
    <text evidence="3 9">Belongs to the RNase H family.</text>
</comment>
<reference evidence="12 13" key="1">
    <citation type="submission" date="2013-05" db="EMBL/GenBank/DDBJ databases">
        <title>Draft genome of the parasitic nematode Anyclostoma ceylanicum.</title>
        <authorList>
            <person name="Mitreva M."/>
        </authorList>
    </citation>
    <scope>NUCLEOTIDE SEQUENCE [LARGE SCALE GENOMIC DNA]</scope>
</reference>
<name>A0A0D6MAT6_9BILA</name>
<dbReference type="InterPro" id="IPR012337">
    <property type="entry name" value="RNaseH-like_sf"/>
</dbReference>
<organism evidence="12 13">
    <name type="scientific">Ancylostoma ceylanicum</name>
    <dbReference type="NCBI Taxonomy" id="53326"/>
    <lineage>
        <taxon>Eukaryota</taxon>
        <taxon>Metazoa</taxon>
        <taxon>Ecdysozoa</taxon>
        <taxon>Nematoda</taxon>
        <taxon>Chromadorea</taxon>
        <taxon>Rhabditida</taxon>
        <taxon>Rhabditina</taxon>
        <taxon>Rhabditomorpha</taxon>
        <taxon>Strongyloidea</taxon>
        <taxon>Ancylostomatidae</taxon>
        <taxon>Ancylostomatinae</taxon>
        <taxon>Ancylostoma</taxon>
    </lineage>
</organism>
<feature type="region of interest" description="Disordered" evidence="10">
    <location>
        <begin position="57"/>
        <end position="76"/>
    </location>
</feature>
<comment type="catalytic activity">
    <reaction evidence="1 9">
        <text>Endonucleolytic cleavage to 5'-phosphomonoester.</text>
        <dbReference type="EC" id="3.1.26.4"/>
    </reaction>
</comment>
<dbReference type="FunFam" id="3.40.970.10:FF:000001">
    <property type="entry name" value="Ribonuclease H1"/>
    <property type="match status" value="1"/>
</dbReference>
<dbReference type="GO" id="GO:0043137">
    <property type="term" value="P:DNA replication, removal of RNA primer"/>
    <property type="evidence" value="ECO:0007669"/>
    <property type="project" value="TreeGrafter"/>
</dbReference>
<dbReference type="GO" id="GO:0000287">
    <property type="term" value="F:magnesium ion binding"/>
    <property type="evidence" value="ECO:0007669"/>
    <property type="project" value="UniProtKB-UniRule"/>
</dbReference>
<dbReference type="Pfam" id="PF00075">
    <property type="entry name" value="RNase_H"/>
    <property type="match status" value="1"/>
</dbReference>
<dbReference type="PROSITE" id="PS50879">
    <property type="entry name" value="RNASE_H_1"/>
    <property type="match status" value="1"/>
</dbReference>
<evidence type="ECO:0000256" key="10">
    <source>
        <dbReference type="SAM" id="MobiDB-lite"/>
    </source>
</evidence>
<dbReference type="Gene3D" id="3.30.420.10">
    <property type="entry name" value="Ribonuclease H-like superfamily/Ribonuclease H"/>
    <property type="match status" value="1"/>
</dbReference>
<dbReference type="SUPFAM" id="SSF55658">
    <property type="entry name" value="L9 N-domain-like"/>
    <property type="match status" value="1"/>
</dbReference>
<accession>A0A0D6MAT6</accession>
<dbReference type="GO" id="GO:0003676">
    <property type="term" value="F:nucleic acid binding"/>
    <property type="evidence" value="ECO:0007669"/>
    <property type="project" value="UniProtKB-UniRule"/>
</dbReference>
<keyword evidence="4 9" id="KW-0540">Nuclease</keyword>
<dbReference type="GO" id="GO:0004523">
    <property type="term" value="F:RNA-DNA hybrid ribonuclease activity"/>
    <property type="evidence" value="ECO:0007669"/>
    <property type="project" value="UniProtKB-UniRule"/>
</dbReference>
<evidence type="ECO:0000256" key="7">
    <source>
        <dbReference type="ARBA" id="ARBA00022801"/>
    </source>
</evidence>
<evidence type="ECO:0000256" key="4">
    <source>
        <dbReference type="ARBA" id="ARBA00022722"/>
    </source>
</evidence>
<feature type="domain" description="RNase H type-1" evidence="11">
    <location>
        <begin position="106"/>
        <end position="252"/>
    </location>
</feature>
<dbReference type="SUPFAM" id="SSF53098">
    <property type="entry name" value="Ribonuclease H-like"/>
    <property type="match status" value="1"/>
</dbReference>
<dbReference type="CDD" id="cd09280">
    <property type="entry name" value="RNase_HI_eukaryote_like"/>
    <property type="match status" value="1"/>
</dbReference>